<accession>A0A0W0YLV5</accession>
<sequence>MNEHNTLILLNELSGKINNLVDMSKYDLQLLEKHSGGLNRKYPRYCPNFSIGKVTDLIKCIEGQALPFA</sequence>
<dbReference type="eggNOG" id="ENOG503208X">
    <property type="taxonomic scope" value="Bacteria"/>
</dbReference>
<dbReference type="Proteomes" id="UP000054600">
    <property type="component" value="Unassembled WGS sequence"/>
</dbReference>
<proteinExistence type="predicted"/>
<dbReference type="RefSeq" id="WP_081621020.1">
    <property type="nucleotide sequence ID" value="NZ_KB892383.1"/>
</dbReference>
<comment type="caution">
    <text evidence="1">The sequence shown here is derived from an EMBL/GenBank/DDBJ whole genome shotgun (WGS) entry which is preliminary data.</text>
</comment>
<dbReference type="EMBL" id="LNYW01000059">
    <property type="protein sequence ID" value="KTD57872.1"/>
    <property type="molecule type" value="Genomic_DNA"/>
</dbReference>
<evidence type="ECO:0000313" key="2">
    <source>
        <dbReference type="Proteomes" id="UP000054600"/>
    </source>
</evidence>
<protein>
    <submittedName>
        <fullName evidence="1">Uncharacterized protein</fullName>
    </submittedName>
</protein>
<organism evidence="1 2">
    <name type="scientific">Legionella shakespearei DSM 23087</name>
    <dbReference type="NCBI Taxonomy" id="1122169"/>
    <lineage>
        <taxon>Bacteria</taxon>
        <taxon>Pseudomonadati</taxon>
        <taxon>Pseudomonadota</taxon>
        <taxon>Gammaproteobacteria</taxon>
        <taxon>Legionellales</taxon>
        <taxon>Legionellaceae</taxon>
        <taxon>Legionella</taxon>
    </lineage>
</organism>
<dbReference type="OrthoDB" id="5637780at2"/>
<evidence type="ECO:0000313" key="1">
    <source>
        <dbReference type="EMBL" id="KTD57872.1"/>
    </source>
</evidence>
<name>A0A0W0YLV5_9GAMM</name>
<keyword evidence="2" id="KW-1185">Reference proteome</keyword>
<gene>
    <name evidence="1" type="ORF">Lsha_2150</name>
</gene>
<dbReference type="AlphaFoldDB" id="A0A0W0YLV5"/>
<reference evidence="1 2" key="1">
    <citation type="submission" date="2015-11" db="EMBL/GenBank/DDBJ databases">
        <title>Genomic analysis of 38 Legionella species identifies large and diverse effector repertoires.</title>
        <authorList>
            <person name="Burstein D."/>
            <person name="Amaro F."/>
            <person name="Zusman T."/>
            <person name="Lifshitz Z."/>
            <person name="Cohen O."/>
            <person name="Gilbert J.A."/>
            <person name="Pupko T."/>
            <person name="Shuman H.A."/>
            <person name="Segal G."/>
        </authorList>
    </citation>
    <scope>NUCLEOTIDE SEQUENCE [LARGE SCALE GENOMIC DNA]</scope>
    <source>
        <strain evidence="1 2">ATCC 49655</strain>
    </source>
</reference>
<dbReference type="STRING" id="1122169.Lsha_2150"/>
<dbReference type="PATRIC" id="fig|1122169.6.peg.2469"/>